<evidence type="ECO:0000313" key="9">
    <source>
        <dbReference type="EMBL" id="KAF5383565.1"/>
    </source>
</evidence>
<dbReference type="InterPro" id="IPR011545">
    <property type="entry name" value="DEAD/DEAH_box_helicase_dom"/>
</dbReference>
<dbReference type="OrthoDB" id="10261556at2759"/>
<comment type="similarity">
    <text evidence="1">Belongs to the helicase family. RecQ subfamily.</text>
</comment>
<reference evidence="9 10" key="1">
    <citation type="journal article" date="2020" name="ISME J.">
        <title>Uncovering the hidden diversity of litter-decomposition mechanisms in mushroom-forming fungi.</title>
        <authorList>
            <person name="Floudas D."/>
            <person name="Bentzer J."/>
            <person name="Ahren D."/>
            <person name="Johansson T."/>
            <person name="Persson P."/>
            <person name="Tunlid A."/>
        </authorList>
    </citation>
    <scope>NUCLEOTIDE SEQUENCE [LARGE SCALE GENOMIC DNA]</scope>
    <source>
        <strain evidence="9 10">CBS 661.87</strain>
    </source>
</reference>
<dbReference type="Proteomes" id="UP000565441">
    <property type="component" value="Unassembled WGS sequence"/>
</dbReference>
<feature type="compositionally biased region" description="Basic residues" evidence="6">
    <location>
        <begin position="893"/>
        <end position="911"/>
    </location>
</feature>
<dbReference type="PROSITE" id="PS51194">
    <property type="entry name" value="HELICASE_CTER"/>
    <property type="match status" value="1"/>
</dbReference>
<dbReference type="SUPFAM" id="SSF52540">
    <property type="entry name" value="P-loop containing nucleoside triphosphate hydrolases"/>
    <property type="match status" value="1"/>
</dbReference>
<dbReference type="GO" id="GO:0000724">
    <property type="term" value="P:double-strand break repair via homologous recombination"/>
    <property type="evidence" value="ECO:0007669"/>
    <property type="project" value="TreeGrafter"/>
</dbReference>
<dbReference type="SUPFAM" id="SSF53098">
    <property type="entry name" value="Ribonuclease H-like"/>
    <property type="match status" value="1"/>
</dbReference>
<dbReference type="PANTHER" id="PTHR13710:SF154">
    <property type="entry name" value="RECQ HELICASE, PUTATIVE (AFU_ORTHOLOGUE AFUA_6G14720)-RELATED"/>
    <property type="match status" value="1"/>
</dbReference>
<evidence type="ECO:0000259" key="8">
    <source>
        <dbReference type="PROSITE" id="PS51194"/>
    </source>
</evidence>
<feature type="compositionally biased region" description="Acidic residues" evidence="6">
    <location>
        <begin position="916"/>
        <end position="933"/>
    </location>
</feature>
<comment type="caution">
    <text evidence="9">The sequence shown here is derived from an EMBL/GenBank/DDBJ whole genome shotgun (WGS) entry which is preliminary data.</text>
</comment>
<dbReference type="SMART" id="SM00490">
    <property type="entry name" value="HELICc"/>
    <property type="match status" value="1"/>
</dbReference>
<keyword evidence="2" id="KW-0547">Nucleotide-binding</keyword>
<feature type="region of interest" description="Disordered" evidence="6">
    <location>
        <begin position="1"/>
        <end position="20"/>
    </location>
</feature>
<dbReference type="InterPro" id="IPR014001">
    <property type="entry name" value="Helicase_ATP-bd"/>
</dbReference>
<dbReference type="Pfam" id="PF04937">
    <property type="entry name" value="DUF659"/>
    <property type="match status" value="1"/>
</dbReference>
<feature type="domain" description="Helicase ATP-binding" evidence="7">
    <location>
        <begin position="552"/>
        <end position="724"/>
    </location>
</feature>
<dbReference type="Gene3D" id="4.10.60.10">
    <property type="entry name" value="Zinc finger, CCHC-type"/>
    <property type="match status" value="1"/>
</dbReference>
<gene>
    <name evidence="9" type="ORF">D9615_003766</name>
</gene>
<feature type="region of interest" description="Disordered" evidence="6">
    <location>
        <begin position="122"/>
        <end position="151"/>
    </location>
</feature>
<sequence>MHLDTPGPSRTAPSRNRGPWRAYFHDHPKLKINNSIAMATGKAKVYCKRCFNAHTAAAQLEDAHEVQVGRRVTVRSVETIEEHLWAIRDTNPQSSIGWLRAASGTLKNHLRTCLHQPQEVRNEYAQESPRRRQQSTPPPLPPTLATPFNPAFNFDPSSSLSSLSGPSHQYSDARRHFFALDPSSFGSPPPGSLSPSPSLAPSDSISRTGSHTRSSHARSLSLGYKKSGASKPVSRVGSTNFDLSQWSDARQASFERAVARLTASAGFSLSWVDNIEWLNLLEEFIPAAKSPSRKVLTKRLIPALVSELRAEAKANVKGKNATVQADGWTGENHHHLIAFMITVGGKLHTVKVHDASTERKTTENLLRVLEEVVEEIERDWEATVIAVVTDASGESRKARRLYGKKYPWIIVLDCYAHQINLIVGDYFKSNKDVLAYTDLATELIAWLRSKTLLLGLIRQSQIATHGRTLAIIRAVLTRWTAHYLAFNRLLELRGGPSDWHNFPSDLTVHPFRETSFYMSTLIYTVPSLSKLQEEVRNVWGIRPCFFQSRDAIIQLERNKNLITISPTGSGKTLTFCIPLLFNGNGIIIIVTPLNILGDKNVDDMEKLGISAANITGETATDGIFKEIEAGDYRVVIVSPEKILKDKRFRDLWQSKKFTARLFNITFDEAHCISEWGNDFRPEYAQLGQLRWLVPAHVPFHIVSATLPELILKDVQAKLNIKADNTTIIHRSNDRPNIHFMVEEMQSPANSWLDLDRILRLHANSGENPPTFMVFVNKRREAEDGVEHEWKSLPQHLREKVVWFHSGMSAEFRAKMIQKIRVGEIWGILCTDAAGMGLDISDIELVIQWRYTPSLCTVTQRFGRGARQGDKEATGIYLVEPKYFDHCKKKVSGIQKRKRGRTAKERKLRRKVRDNEQCLEQDSDEFVSDSDASDGEGSGNALATPVGGVNQASDVAMEIGHDSGLPQSIHDAAPGAPQKVPHPLKTGLLPSPYSMSPEEYEATAMDTFINARLRGICRRTVTDHYFGNHKLGSFVLVSLNHPAVKATRGKRKVKADKYTMKPHDHGLKDALDAWRTKQLATDFEGDDFFGPQMILLDDLLDRIVDLAHYCKIPDVEALLHQTSWRYASKYGPAIQELVFKYQPEPPLAPTPALIPPTTESASQAVPVTCSPLSLPTKKARLCSACGSFTHIASNKVCPNYRPVIRRQINDENVDPASTSTPSQPLASKSKQQRQCHACGEMGHIASSKKCPAWKPKEDRVKLDHRSLSSLHPGCSASSTDAPPVPTL</sequence>
<keyword evidence="3" id="KW-0067">ATP-binding</keyword>
<feature type="domain" description="Helicase C-terminal" evidence="8">
    <location>
        <begin position="753"/>
        <end position="915"/>
    </location>
</feature>
<dbReference type="SMART" id="SM00343">
    <property type="entry name" value="ZnF_C2HC"/>
    <property type="match status" value="2"/>
</dbReference>
<dbReference type="Pfam" id="PF00271">
    <property type="entry name" value="Helicase_C"/>
    <property type="match status" value="1"/>
</dbReference>
<dbReference type="InterPro" id="IPR027417">
    <property type="entry name" value="P-loop_NTPase"/>
</dbReference>
<keyword evidence="10" id="KW-1185">Reference proteome</keyword>
<accession>A0A8H5HIH9</accession>
<feature type="region of interest" description="Disordered" evidence="6">
    <location>
        <begin position="1207"/>
        <end position="1231"/>
    </location>
</feature>
<dbReference type="EMBL" id="JAACJP010000006">
    <property type="protein sequence ID" value="KAF5383565.1"/>
    <property type="molecule type" value="Genomic_DNA"/>
</dbReference>
<dbReference type="InterPro" id="IPR012337">
    <property type="entry name" value="RNaseH-like_sf"/>
</dbReference>
<dbReference type="GO" id="GO:0009378">
    <property type="term" value="F:four-way junction helicase activity"/>
    <property type="evidence" value="ECO:0007669"/>
    <property type="project" value="TreeGrafter"/>
</dbReference>
<dbReference type="InterPro" id="IPR001650">
    <property type="entry name" value="Helicase_C-like"/>
</dbReference>
<feature type="compositionally biased region" description="Polar residues" evidence="6">
    <location>
        <begin position="1214"/>
        <end position="1231"/>
    </location>
</feature>
<dbReference type="PANTHER" id="PTHR13710">
    <property type="entry name" value="DNA HELICASE RECQ FAMILY MEMBER"/>
    <property type="match status" value="1"/>
</dbReference>
<dbReference type="GO" id="GO:0008270">
    <property type="term" value="F:zinc ion binding"/>
    <property type="evidence" value="ECO:0007669"/>
    <property type="project" value="InterPro"/>
</dbReference>
<evidence type="ECO:0000256" key="3">
    <source>
        <dbReference type="ARBA" id="ARBA00022840"/>
    </source>
</evidence>
<evidence type="ECO:0000256" key="6">
    <source>
        <dbReference type="SAM" id="MobiDB-lite"/>
    </source>
</evidence>
<evidence type="ECO:0000313" key="10">
    <source>
        <dbReference type="Proteomes" id="UP000565441"/>
    </source>
</evidence>
<protein>
    <recommendedName>
        <fullName evidence="5">DNA 3'-5' helicase</fullName>
        <ecNumber evidence="5">5.6.2.4</ecNumber>
    </recommendedName>
</protein>
<evidence type="ECO:0000256" key="2">
    <source>
        <dbReference type="ARBA" id="ARBA00022741"/>
    </source>
</evidence>
<name>A0A8H5HIH9_9AGAR</name>
<dbReference type="SMART" id="SM00487">
    <property type="entry name" value="DEXDc"/>
    <property type="match status" value="1"/>
</dbReference>
<feature type="region of interest" description="Disordered" evidence="6">
    <location>
        <begin position="893"/>
        <end position="946"/>
    </location>
</feature>
<dbReference type="GO" id="GO:0003676">
    <property type="term" value="F:nucleic acid binding"/>
    <property type="evidence" value="ECO:0007669"/>
    <property type="project" value="InterPro"/>
</dbReference>
<dbReference type="Pfam" id="PF00270">
    <property type="entry name" value="DEAD"/>
    <property type="match status" value="1"/>
</dbReference>
<dbReference type="EC" id="5.6.2.4" evidence="5"/>
<dbReference type="GO" id="GO:0005524">
    <property type="term" value="F:ATP binding"/>
    <property type="evidence" value="ECO:0007669"/>
    <property type="project" value="UniProtKB-KW"/>
</dbReference>
<dbReference type="GO" id="GO:0005737">
    <property type="term" value="C:cytoplasm"/>
    <property type="evidence" value="ECO:0007669"/>
    <property type="project" value="TreeGrafter"/>
</dbReference>
<evidence type="ECO:0000259" key="7">
    <source>
        <dbReference type="PROSITE" id="PS51192"/>
    </source>
</evidence>
<dbReference type="InterPro" id="IPR007021">
    <property type="entry name" value="DUF659"/>
</dbReference>
<feature type="region of interest" description="Disordered" evidence="6">
    <location>
        <begin position="1263"/>
        <end position="1286"/>
    </location>
</feature>
<dbReference type="PROSITE" id="PS51192">
    <property type="entry name" value="HELICASE_ATP_BIND_1"/>
    <property type="match status" value="1"/>
</dbReference>
<evidence type="ECO:0000256" key="1">
    <source>
        <dbReference type="ARBA" id="ARBA00005446"/>
    </source>
</evidence>
<dbReference type="Gene3D" id="3.40.50.300">
    <property type="entry name" value="P-loop containing nucleotide triphosphate hydrolases"/>
    <property type="match status" value="2"/>
</dbReference>
<feature type="compositionally biased region" description="Low complexity" evidence="6">
    <location>
        <begin position="193"/>
        <end position="206"/>
    </location>
</feature>
<organism evidence="9 10">
    <name type="scientific">Tricholomella constricta</name>
    <dbReference type="NCBI Taxonomy" id="117010"/>
    <lineage>
        <taxon>Eukaryota</taxon>
        <taxon>Fungi</taxon>
        <taxon>Dikarya</taxon>
        <taxon>Basidiomycota</taxon>
        <taxon>Agaricomycotina</taxon>
        <taxon>Agaricomycetes</taxon>
        <taxon>Agaricomycetidae</taxon>
        <taxon>Agaricales</taxon>
        <taxon>Tricholomatineae</taxon>
        <taxon>Lyophyllaceae</taxon>
        <taxon>Tricholomella</taxon>
    </lineage>
</organism>
<feature type="region of interest" description="Disordered" evidence="6">
    <location>
        <begin position="181"/>
        <end position="236"/>
    </location>
</feature>
<evidence type="ECO:0000256" key="4">
    <source>
        <dbReference type="ARBA" id="ARBA00034617"/>
    </source>
</evidence>
<dbReference type="InterPro" id="IPR001878">
    <property type="entry name" value="Znf_CCHC"/>
</dbReference>
<dbReference type="GO" id="GO:0043138">
    <property type="term" value="F:3'-5' DNA helicase activity"/>
    <property type="evidence" value="ECO:0007669"/>
    <property type="project" value="UniProtKB-EC"/>
</dbReference>
<evidence type="ECO:0000256" key="5">
    <source>
        <dbReference type="ARBA" id="ARBA00034808"/>
    </source>
</evidence>
<proteinExistence type="inferred from homology"/>
<dbReference type="GO" id="GO:0005694">
    <property type="term" value="C:chromosome"/>
    <property type="evidence" value="ECO:0007669"/>
    <property type="project" value="TreeGrafter"/>
</dbReference>
<comment type="catalytic activity">
    <reaction evidence="4">
        <text>Couples ATP hydrolysis with the unwinding of duplex DNA by translocating in the 3'-5' direction.</text>
        <dbReference type="EC" id="5.6.2.4"/>
    </reaction>
</comment>